<dbReference type="Proteomes" id="UP000316270">
    <property type="component" value="Chromosome 12"/>
</dbReference>
<dbReference type="Pfam" id="PF21547">
    <property type="entry name" value="TTI1"/>
    <property type="match status" value="1"/>
</dbReference>
<dbReference type="InterPro" id="IPR011989">
    <property type="entry name" value="ARM-like"/>
</dbReference>
<sequence length="1052" mass="117194">MEARSRAFQILKPPCVNLSEVALKFMGKTGSAREILTKLDDLHQALQIVSAQKNALNDKLAEYVFFPLSAVLKQLEKIPVRAEERTLECLLILLSTAWKDQVAPDLGIQLLILFSFIADQKGARMSEELQTLTFKCLATLLSSLSNDDGGQDALLKTAVMPQLGKTVSVILDAVADAPSETVRISAILALDAFCNAVSDHEALAISFLPGIMSSMAKILTLKSANASSKAICSSLHVLTNLLPRIFSDAITRKLPEKAAETSMAATSRRLDSVWLKATAPQVKMALANIIKLQQHDRDNVRQELARLSTTLLRECKMALSDSVAMLLETLVTLADDNEPIARALRVLLDGDLEFSDILRSSLHYWIISLPRIMESTDEIKKKRRIHQIKVTFNMLNELGVDMNIINRDMAVSLRDSVVNATHDSARKHSIEDYGPDPPSTDLTRFQDSRSTTFDNVLTVRKSQLDNMREISQFVEQLSLDDSSLKIAQELVDSIYGAIRNVQLANFWVALNILRNSFESTLSVDDLLECVGNQGLSKEDLLEQLYDFSISILTEQSTASDQDWRLYALALETLALQACRQKVDFRTELIEALYPVLHLIGSPVPQLRDHAIATVNILARECEYKGSGELIVANVDYLVNAISLRLNTFDISPQAPQVLLMMVKLSGPPLLPFLDDLVDSMFAALESFHGYPKLVELLFAVLKVIVEEGSKAPQLAIADGNDTARHLKKPLTPVSSAELITYVRRIRERYEDMREEENAPLPVPQRPWKESHGKDKENKDEAVSGEEDDQEMQRRAAAKDEEDKVPPAPRTFSLLLNISKLTQHYLTSSSAELRTSLLSLLNTTVPSLAKHENSFLPLINTLWPVLLPRLDDAEAYVVSGTMDVINAMCVNAGDFMSGRIDEAWLHIKKIHRLKTGKASKRLAGSLPVGSSETMISNIVHAPGREVAVTTGLQHYVDAPSRIIWDSLVRLLSTVILYVAVSDNVFDEILDMLSPILASQDDVREAMETRNPDAVWLALWRTEPQVSEHTIDNYSTRKQLLSKCWPKRRFAAVE</sequence>
<dbReference type="AlphaFoldDB" id="A0A517LH30"/>
<dbReference type="InterPro" id="IPR049362">
    <property type="entry name" value="TTI1_rpt"/>
</dbReference>
<dbReference type="InterPro" id="IPR057567">
    <property type="entry name" value="TPR_TTI1_C"/>
</dbReference>
<feature type="compositionally biased region" description="Basic and acidic residues" evidence="1">
    <location>
        <begin position="790"/>
        <end position="804"/>
    </location>
</feature>
<proteinExistence type="predicted"/>
<dbReference type="SUPFAM" id="SSF48371">
    <property type="entry name" value="ARM repeat"/>
    <property type="match status" value="1"/>
</dbReference>
<reference evidence="4 5" key="1">
    <citation type="submission" date="2019-07" db="EMBL/GenBank/DDBJ databases">
        <title>Finished genome of Venturia effusa.</title>
        <authorList>
            <person name="Young C.A."/>
            <person name="Cox M.P."/>
            <person name="Ganley A.R.D."/>
            <person name="David W.J."/>
        </authorList>
    </citation>
    <scope>NUCLEOTIDE SEQUENCE [LARGE SCALE GENOMIC DNA]</scope>
    <source>
        <strain evidence="5">albino</strain>
    </source>
</reference>
<dbReference type="OrthoDB" id="49511at2759"/>
<feature type="domain" description="TTI1 C-terminal TPR" evidence="3">
    <location>
        <begin position="773"/>
        <end position="899"/>
    </location>
</feature>
<dbReference type="Gene3D" id="1.25.10.10">
    <property type="entry name" value="Leucine-rich Repeat Variant"/>
    <property type="match status" value="1"/>
</dbReference>
<evidence type="ECO:0000313" key="5">
    <source>
        <dbReference type="Proteomes" id="UP000316270"/>
    </source>
</evidence>
<dbReference type="Pfam" id="PF24173">
    <property type="entry name" value="TPR_TTI1_N"/>
    <property type="match status" value="1"/>
</dbReference>
<dbReference type="STRING" id="50376.A0A517LH30"/>
<feature type="compositionally biased region" description="Basic and acidic residues" evidence="1">
    <location>
        <begin position="766"/>
        <end position="781"/>
    </location>
</feature>
<dbReference type="GO" id="GO:0005737">
    <property type="term" value="C:cytoplasm"/>
    <property type="evidence" value="ECO:0007669"/>
    <property type="project" value="TreeGrafter"/>
</dbReference>
<evidence type="ECO:0000259" key="2">
    <source>
        <dbReference type="Pfam" id="PF24173"/>
    </source>
</evidence>
<feature type="region of interest" description="Disordered" evidence="1">
    <location>
        <begin position="754"/>
        <end position="805"/>
    </location>
</feature>
<keyword evidence="5" id="KW-1185">Reference proteome</keyword>
<protein>
    <submittedName>
        <fullName evidence="4">Uncharacterized protein</fullName>
    </submittedName>
</protein>
<gene>
    <name evidence="4" type="ORF">FKW77_004309</name>
</gene>
<dbReference type="InterPro" id="IPR052587">
    <property type="entry name" value="TELO2-interacting_protein_1"/>
</dbReference>
<feature type="domain" description="TTI1 N-terminal TPR" evidence="2">
    <location>
        <begin position="8"/>
        <end position="336"/>
    </location>
</feature>
<evidence type="ECO:0000313" key="4">
    <source>
        <dbReference type="EMBL" id="QDS74929.1"/>
    </source>
</evidence>
<dbReference type="InterPro" id="IPR057566">
    <property type="entry name" value="TPR_TTI1_N"/>
</dbReference>
<dbReference type="PANTHER" id="PTHR18460:SF3">
    <property type="entry name" value="TELO2-INTERACTING PROTEIN 1 HOMOLOG"/>
    <property type="match status" value="1"/>
</dbReference>
<evidence type="ECO:0000259" key="3">
    <source>
        <dbReference type="Pfam" id="PF24181"/>
    </source>
</evidence>
<dbReference type="PANTHER" id="PTHR18460">
    <property type="entry name" value="TEL2 INTERACTING PROTEIN 1 TTI1 FAMILY MEMBER"/>
    <property type="match status" value="1"/>
</dbReference>
<organism evidence="4 5">
    <name type="scientific">Venturia effusa</name>
    <dbReference type="NCBI Taxonomy" id="50376"/>
    <lineage>
        <taxon>Eukaryota</taxon>
        <taxon>Fungi</taxon>
        <taxon>Dikarya</taxon>
        <taxon>Ascomycota</taxon>
        <taxon>Pezizomycotina</taxon>
        <taxon>Dothideomycetes</taxon>
        <taxon>Pleosporomycetidae</taxon>
        <taxon>Venturiales</taxon>
        <taxon>Venturiaceae</taxon>
        <taxon>Venturia</taxon>
    </lineage>
</organism>
<dbReference type="InterPro" id="IPR016024">
    <property type="entry name" value="ARM-type_fold"/>
</dbReference>
<evidence type="ECO:0000256" key="1">
    <source>
        <dbReference type="SAM" id="MobiDB-lite"/>
    </source>
</evidence>
<dbReference type="EMBL" id="CP042196">
    <property type="protein sequence ID" value="QDS74929.1"/>
    <property type="molecule type" value="Genomic_DNA"/>
</dbReference>
<dbReference type="Pfam" id="PF24181">
    <property type="entry name" value="TPR_TTI1_C"/>
    <property type="match status" value="1"/>
</dbReference>
<name>A0A517LH30_9PEZI</name>
<accession>A0A517LH30</accession>